<dbReference type="AlphaFoldDB" id="A0A6P0DVD3"/>
<evidence type="ECO:0000313" key="2">
    <source>
        <dbReference type="Proteomes" id="UP000471409"/>
    </source>
</evidence>
<protein>
    <submittedName>
        <fullName evidence="1">GMC family oxidoreductase</fullName>
    </submittedName>
</protein>
<sequence length="135" mass="15117">MQFYETDLSRGFVRGSKLHACPTPGLLFNGVDPHRLLAFDELWGKSFHRVIRDARNAIFWAANIDDLPEETNSVTLDPILTDGDGIPAPKISYRYSENTLKIRDFTVKRLSEIHAVAGAKKTIEIADLQGEPGHL</sequence>
<proteinExistence type="predicted"/>
<feature type="non-terminal residue" evidence="1">
    <location>
        <position position="135"/>
    </location>
</feature>
<dbReference type="EMBL" id="WXXP01000743">
    <property type="protein sequence ID" value="NEK55651.1"/>
    <property type="molecule type" value="Genomic_DNA"/>
</dbReference>
<accession>A0A6P0DVD3</accession>
<evidence type="ECO:0000313" key="1">
    <source>
        <dbReference type="EMBL" id="NEK55651.1"/>
    </source>
</evidence>
<comment type="caution">
    <text evidence="1">The sequence shown here is derived from an EMBL/GenBank/DDBJ whole genome shotgun (WGS) entry which is preliminary data.</text>
</comment>
<dbReference type="SUPFAM" id="SSF54373">
    <property type="entry name" value="FAD-linked reductases, C-terminal domain"/>
    <property type="match status" value="1"/>
</dbReference>
<organism evidence="1 2">
    <name type="scientific">Rhizobium leguminosarum</name>
    <dbReference type="NCBI Taxonomy" id="384"/>
    <lineage>
        <taxon>Bacteria</taxon>
        <taxon>Pseudomonadati</taxon>
        <taxon>Pseudomonadota</taxon>
        <taxon>Alphaproteobacteria</taxon>
        <taxon>Hyphomicrobiales</taxon>
        <taxon>Rhizobiaceae</taxon>
        <taxon>Rhizobium/Agrobacterium group</taxon>
        <taxon>Rhizobium</taxon>
    </lineage>
</organism>
<gene>
    <name evidence="1" type="ORF">GUK36_41205</name>
</gene>
<reference evidence="1 2" key="1">
    <citation type="submission" date="2020-01" db="EMBL/GenBank/DDBJ databases">
        <title>Rhizobium genotypes associated with high levels of biological nitrogen fixation by grain legumes in a temperate-maritime cropping system.</title>
        <authorList>
            <person name="Maluk M."/>
            <person name="Francesc Ferrando Molina F."/>
            <person name="Lopez Del Egido L."/>
            <person name="Lafos M."/>
            <person name="Langarica-Fuentes A."/>
            <person name="Gebre Yohannes G."/>
            <person name="Young M.W."/>
            <person name="Martin P."/>
            <person name="Gantlett R."/>
            <person name="Kenicer G."/>
            <person name="Hawes C."/>
            <person name="Begg G.S."/>
            <person name="Quilliam R.S."/>
            <person name="Squire G.R."/>
            <person name="Poole P.S."/>
            <person name="Young P.W."/>
            <person name="Iannetta P.M."/>
            <person name="James E.K."/>
        </authorList>
    </citation>
    <scope>NUCLEOTIDE SEQUENCE [LARGE SCALE GENOMIC DNA]</scope>
    <source>
        <strain evidence="1 2">JHI944</strain>
    </source>
</reference>
<dbReference type="Proteomes" id="UP000471409">
    <property type="component" value="Unassembled WGS sequence"/>
</dbReference>
<name>A0A6P0DVD3_RHILE</name>